<evidence type="ECO:0008006" key="3">
    <source>
        <dbReference type="Google" id="ProtNLM"/>
    </source>
</evidence>
<gene>
    <name evidence="1" type="ORF">F3Y22_tig00111022pilonHSYRG00675</name>
</gene>
<evidence type="ECO:0000313" key="2">
    <source>
        <dbReference type="Proteomes" id="UP000436088"/>
    </source>
</evidence>
<dbReference type="SUPFAM" id="SSF51430">
    <property type="entry name" value="NAD(P)-linked oxidoreductase"/>
    <property type="match status" value="1"/>
</dbReference>
<accession>A0A6A2Z751</accession>
<organism evidence="1 2">
    <name type="scientific">Hibiscus syriacus</name>
    <name type="common">Rose of Sharon</name>
    <dbReference type="NCBI Taxonomy" id="106335"/>
    <lineage>
        <taxon>Eukaryota</taxon>
        <taxon>Viridiplantae</taxon>
        <taxon>Streptophyta</taxon>
        <taxon>Embryophyta</taxon>
        <taxon>Tracheophyta</taxon>
        <taxon>Spermatophyta</taxon>
        <taxon>Magnoliopsida</taxon>
        <taxon>eudicotyledons</taxon>
        <taxon>Gunneridae</taxon>
        <taxon>Pentapetalae</taxon>
        <taxon>rosids</taxon>
        <taxon>malvids</taxon>
        <taxon>Malvales</taxon>
        <taxon>Malvaceae</taxon>
        <taxon>Malvoideae</taxon>
        <taxon>Hibiscus</taxon>
    </lineage>
</organism>
<sequence>MGIEQGLTFVVKSFNKERMRENLRIFDWELSSDDYKHINEIKQHRLKPKPEMVSPNGPFKSLEELWDGEI</sequence>
<dbReference type="AlphaFoldDB" id="A0A6A2Z751"/>
<dbReference type="Proteomes" id="UP000436088">
    <property type="component" value="Unassembled WGS sequence"/>
</dbReference>
<evidence type="ECO:0000313" key="1">
    <source>
        <dbReference type="EMBL" id="KAE8687403.1"/>
    </source>
</evidence>
<protein>
    <recommendedName>
        <fullName evidence="3">NADP-dependent oxidoreductase domain-containing protein</fullName>
    </recommendedName>
</protein>
<dbReference type="InterPro" id="IPR036812">
    <property type="entry name" value="NAD(P)_OxRdtase_dom_sf"/>
</dbReference>
<comment type="caution">
    <text evidence="1">The sequence shown here is derived from an EMBL/GenBank/DDBJ whole genome shotgun (WGS) entry which is preliminary data.</text>
</comment>
<dbReference type="Gene3D" id="3.20.20.100">
    <property type="entry name" value="NADP-dependent oxidoreductase domain"/>
    <property type="match status" value="1"/>
</dbReference>
<dbReference type="EMBL" id="VEPZ02001205">
    <property type="protein sequence ID" value="KAE8687403.1"/>
    <property type="molecule type" value="Genomic_DNA"/>
</dbReference>
<reference evidence="1" key="1">
    <citation type="submission" date="2019-09" db="EMBL/GenBank/DDBJ databases">
        <title>Draft genome information of white flower Hibiscus syriacus.</title>
        <authorList>
            <person name="Kim Y.-M."/>
        </authorList>
    </citation>
    <scope>NUCLEOTIDE SEQUENCE [LARGE SCALE GENOMIC DNA]</scope>
    <source>
        <strain evidence="1">YM2019G1</strain>
    </source>
</reference>
<keyword evidence="2" id="KW-1185">Reference proteome</keyword>
<name>A0A6A2Z751_HIBSY</name>
<proteinExistence type="predicted"/>